<feature type="compositionally biased region" description="Basic and acidic residues" evidence="1">
    <location>
        <begin position="593"/>
        <end position="605"/>
    </location>
</feature>
<dbReference type="PANTHER" id="PTHR23257:SF963">
    <property type="entry name" value="AT08303P"/>
    <property type="match status" value="1"/>
</dbReference>
<dbReference type="GO" id="GO:0004672">
    <property type="term" value="F:protein kinase activity"/>
    <property type="evidence" value="ECO:0007669"/>
    <property type="project" value="InterPro"/>
</dbReference>
<accession>A0A9Q8T558</accession>
<name>A0A9Q8T558_9PEZI</name>
<sequence>MAKLPRQACPPALVAQPSISSKSPDVSFLPSKHHIPETLRKDPTTISQTRKRGKNNGELPLLHPVFLLARELDEASPGAQPPSPSLKSQQTRNTTWWGPNIALAAVLLTFTRFSCMRLHYSGYGTLQLLFADSTSYLAQYRPVKERERKRKTAKDATAERPHDLHCVHGNRQRCPSPSSSSRKPPVIFLPPDFHTIHPKSNVRLISPSLRARQPPPPPPTLPPPSSSRRTSGQRDPSHTYPHPDFDGIRPPIQHPRQSIHISPVRLSVPTPTSSSVILPFLTLLAYLYILYHPSRRAIKRSSPPAGYAATPPWPTRITSLAKVITFIAEEIRRSKAHADVRTPSELILCFGLAKNSLSNSPGRKKTFFQKPVEYRSIPRPPPPSFSSEHGHLRPCFSARFHPISSQRLMSHLAYGCLHLLRHARTAISTRCQPNLAPTWHQARSKPGLRLTVFRFKAHPCHPPGSLPDQRPDRLTLTTSKVQSRWQAVHLPQLIMAQPNMSSAEPPPSSGHQSTSFLRKLFGRNNAAPASVGPLQTKEPEPEPEVDPDSDDQQSTGLVRRVSRKVVPGLPRVQTFKRQQSERRNNLAPVEPSPAERRALSVDRRVQSSRTASQTQSFPRASAPDFFENAYEVQSAPSAPVSPVEEKAEVSLGQMVSQSAAEPMTDESHAHEVQSNSDAHSVTTSQSHYEAMIHDELENVWILNLSMHFRDKSKREKFFVTYRETPTHWRRVTISLDYRNAPDNSLEMDLLHTKSQRDKSSKIYEAIRDSLQDIQFYPSVTNLKLQTTEGRLHVHVVEDVNEIIQYPTFRQVQHLGCRRIREKDIVFDSHMSGFVYKVSVGGEVLIKKEIPGPDTIDEFLYEINALNRLRYSRNIIRFYGVVVDDEDEHVKGLLISYAVHGALIDVIYDNKQDSELGLPWPIREKWARQIVQGLADIHESGFVQGDFTLSNIVIDDDDDAKIIDINRRGCPVGWEPPEATPLIESNQRISMYIGVKSDLYQLGMVLWALAAQDDEPEAQGRPLQLGDEYVVPDWYRQIVDICLSEDPRLRLQASSLMSLFPEPADGDDMAPPSISVDDGYTMQEYFVDGNHGYARVKTVQPAHDWSYVNLGQPYVDEPTRGFSQDPYYYTRGRSPPSPLPSHYGPCDSPNMGRNVSSWAEARNIAPSYSDIGADEVYDQKSATPTTSKDSVVTPEPLEETSKSVRQKLEALQWTPLSSDLAALDRAELDHTPGQDGKRLIGEGLVDTLRSHKLEATATVDPIETRPAMASPMTVKDIETEGKDVEEEVNVRESEGTQESSPNGKGTVGQSAPGQTGETEPEELNRNGQHVVTIADSTEKGPAVDDLKVAEVEFETNAAQTAGPGLKSTKQEAAAAESPTTTQIPTTDNPTEAQGADTPELKGVGAAHINTDEQTMREKTSLDDDFATATTATTTDARR</sequence>
<feature type="region of interest" description="Disordered" evidence="1">
    <location>
        <begin position="634"/>
        <end position="684"/>
    </location>
</feature>
<dbReference type="GeneID" id="73348899"/>
<dbReference type="InterPro" id="IPR000719">
    <property type="entry name" value="Prot_kinase_dom"/>
</dbReference>
<feature type="region of interest" description="Disordered" evidence="1">
    <location>
        <begin position="1267"/>
        <end position="1437"/>
    </location>
</feature>
<reference evidence="3" key="1">
    <citation type="journal article" date="2021" name="Mol. Plant Microbe Interact.">
        <title>Complete Genome Sequence of the Plant-Pathogenic Fungus Colletotrichum lupini.</title>
        <authorList>
            <person name="Baroncelli R."/>
            <person name="Pensec F."/>
            <person name="Da Lio D."/>
            <person name="Boufleur T."/>
            <person name="Vicente I."/>
            <person name="Sarrocco S."/>
            <person name="Picot A."/>
            <person name="Baraldi E."/>
            <person name="Sukno S."/>
            <person name="Thon M."/>
            <person name="Le Floch G."/>
        </authorList>
    </citation>
    <scope>NUCLEOTIDE SEQUENCE</scope>
    <source>
        <strain evidence="3">IMI 504893</strain>
    </source>
</reference>
<gene>
    <name evidence="3" type="ORF">CLUP02_14965</name>
</gene>
<evidence type="ECO:0000256" key="1">
    <source>
        <dbReference type="SAM" id="MobiDB-lite"/>
    </source>
</evidence>
<feature type="compositionally biased region" description="Basic and acidic residues" evidence="1">
    <location>
        <begin position="1274"/>
        <end position="1293"/>
    </location>
</feature>
<feature type="compositionally biased region" description="Polar residues" evidence="1">
    <location>
        <begin position="1179"/>
        <end position="1189"/>
    </location>
</feature>
<dbReference type="GO" id="GO:0005524">
    <property type="term" value="F:ATP binding"/>
    <property type="evidence" value="ECO:0007669"/>
    <property type="project" value="InterPro"/>
</dbReference>
<feature type="compositionally biased region" description="Polar residues" evidence="1">
    <location>
        <begin position="1295"/>
        <end position="1316"/>
    </location>
</feature>
<evidence type="ECO:0000259" key="2">
    <source>
        <dbReference type="PROSITE" id="PS50011"/>
    </source>
</evidence>
<proteinExistence type="predicted"/>
<feature type="compositionally biased region" description="Polar residues" evidence="1">
    <location>
        <begin position="607"/>
        <end position="618"/>
    </location>
</feature>
<feature type="compositionally biased region" description="Basic and acidic residues" evidence="1">
    <location>
        <begin position="235"/>
        <end position="247"/>
    </location>
</feature>
<dbReference type="EMBL" id="CP019480">
    <property type="protein sequence ID" value="UQC89434.1"/>
    <property type="molecule type" value="Genomic_DNA"/>
</dbReference>
<feature type="compositionally biased region" description="Pro residues" evidence="1">
    <location>
        <begin position="213"/>
        <end position="225"/>
    </location>
</feature>
<dbReference type="KEGG" id="clup:CLUP02_14965"/>
<evidence type="ECO:0000313" key="4">
    <source>
        <dbReference type="Proteomes" id="UP000830671"/>
    </source>
</evidence>
<feature type="compositionally biased region" description="Low complexity" evidence="1">
    <location>
        <begin position="1377"/>
        <end position="1389"/>
    </location>
</feature>
<feature type="region of interest" description="Disordered" evidence="1">
    <location>
        <begin position="1"/>
        <end position="58"/>
    </location>
</feature>
<protein>
    <submittedName>
        <fullName evidence="3">Protein kinase domain-containing protein</fullName>
    </submittedName>
</protein>
<feature type="compositionally biased region" description="Polar residues" evidence="1">
    <location>
        <begin position="672"/>
        <end position="684"/>
    </location>
</feature>
<dbReference type="InterPro" id="IPR011009">
    <property type="entry name" value="Kinase-like_dom_sf"/>
</dbReference>
<dbReference type="RefSeq" id="XP_049151035.1">
    <property type="nucleotide sequence ID" value="XM_049293889.1"/>
</dbReference>
<feature type="compositionally biased region" description="Basic and acidic residues" evidence="1">
    <location>
        <begin position="1408"/>
        <end position="1420"/>
    </location>
</feature>
<feature type="compositionally biased region" description="Acidic residues" evidence="1">
    <location>
        <begin position="541"/>
        <end position="551"/>
    </location>
</feature>
<feature type="compositionally biased region" description="Basic and acidic residues" evidence="1">
    <location>
        <begin position="1335"/>
        <end position="1349"/>
    </location>
</feature>
<dbReference type="PROSITE" id="PS50011">
    <property type="entry name" value="PROTEIN_KINASE_DOM"/>
    <property type="match status" value="1"/>
</dbReference>
<keyword evidence="4" id="KW-1185">Reference proteome</keyword>
<keyword evidence="3" id="KW-0418">Kinase</keyword>
<dbReference type="SUPFAM" id="SSF56112">
    <property type="entry name" value="Protein kinase-like (PK-like)"/>
    <property type="match status" value="1"/>
</dbReference>
<dbReference type="GO" id="GO:0007165">
    <property type="term" value="P:signal transduction"/>
    <property type="evidence" value="ECO:0007669"/>
    <property type="project" value="TreeGrafter"/>
</dbReference>
<feature type="compositionally biased region" description="Low complexity" evidence="1">
    <location>
        <begin position="1425"/>
        <end position="1437"/>
    </location>
</feature>
<evidence type="ECO:0000313" key="3">
    <source>
        <dbReference type="EMBL" id="UQC89434.1"/>
    </source>
</evidence>
<feature type="compositionally biased region" description="Basic and acidic residues" evidence="1">
    <location>
        <begin position="153"/>
        <end position="166"/>
    </location>
</feature>
<dbReference type="Proteomes" id="UP000830671">
    <property type="component" value="Chromosome 8"/>
</dbReference>
<feature type="region of interest" description="Disordered" evidence="1">
    <location>
        <begin position="143"/>
        <end position="194"/>
    </location>
</feature>
<feature type="domain" description="Protein kinase" evidence="2">
    <location>
        <begin position="820"/>
        <end position="1064"/>
    </location>
</feature>
<dbReference type="Gene3D" id="1.10.510.10">
    <property type="entry name" value="Transferase(Phosphotransferase) domain 1"/>
    <property type="match status" value="1"/>
</dbReference>
<feature type="compositionally biased region" description="Basic and acidic residues" evidence="1">
    <location>
        <begin position="34"/>
        <end position="43"/>
    </location>
</feature>
<feature type="compositionally biased region" description="Low complexity" evidence="1">
    <location>
        <begin position="175"/>
        <end position="185"/>
    </location>
</feature>
<dbReference type="Pfam" id="PF00069">
    <property type="entry name" value="Pkinase"/>
    <property type="match status" value="1"/>
</dbReference>
<dbReference type="PANTHER" id="PTHR23257">
    <property type="entry name" value="SERINE-THREONINE PROTEIN KINASE"/>
    <property type="match status" value="1"/>
</dbReference>
<organism evidence="3 4">
    <name type="scientific">Colletotrichum lupini</name>
    <dbReference type="NCBI Taxonomy" id="145971"/>
    <lineage>
        <taxon>Eukaryota</taxon>
        <taxon>Fungi</taxon>
        <taxon>Dikarya</taxon>
        <taxon>Ascomycota</taxon>
        <taxon>Pezizomycotina</taxon>
        <taxon>Sordariomycetes</taxon>
        <taxon>Hypocreomycetidae</taxon>
        <taxon>Glomerellales</taxon>
        <taxon>Glomerellaceae</taxon>
        <taxon>Colletotrichum</taxon>
        <taxon>Colletotrichum acutatum species complex</taxon>
    </lineage>
</organism>
<dbReference type="InterPro" id="IPR050167">
    <property type="entry name" value="Ser_Thr_protein_kinase"/>
</dbReference>
<keyword evidence="3" id="KW-0808">Transferase</keyword>
<feature type="region of interest" description="Disordered" evidence="1">
    <location>
        <begin position="1179"/>
        <end position="1200"/>
    </location>
</feature>
<feature type="region of interest" description="Disordered" evidence="1">
    <location>
        <begin position="526"/>
        <end position="620"/>
    </location>
</feature>
<dbReference type="GO" id="GO:0005737">
    <property type="term" value="C:cytoplasm"/>
    <property type="evidence" value="ECO:0007669"/>
    <property type="project" value="TreeGrafter"/>
</dbReference>
<feature type="region of interest" description="Disordered" evidence="1">
    <location>
        <begin position="208"/>
        <end position="254"/>
    </location>
</feature>